<dbReference type="Gene3D" id="1.10.510.10">
    <property type="entry name" value="Transferase(Phosphotransferase) domain 1"/>
    <property type="match status" value="1"/>
</dbReference>
<dbReference type="GO" id="GO:0005524">
    <property type="term" value="F:ATP binding"/>
    <property type="evidence" value="ECO:0007669"/>
    <property type="project" value="UniProtKB-UniRule"/>
</dbReference>
<feature type="active site" description="Proton acceptor" evidence="8">
    <location>
        <position position="277"/>
    </location>
</feature>
<feature type="compositionally biased region" description="Polar residues" evidence="11">
    <location>
        <begin position="742"/>
        <end position="751"/>
    </location>
</feature>
<dbReference type="GO" id="GO:0004713">
    <property type="term" value="F:protein tyrosine kinase activity"/>
    <property type="evidence" value="ECO:0007669"/>
    <property type="project" value="UniProtKB-KW"/>
</dbReference>
<feature type="compositionally biased region" description="Low complexity" evidence="11">
    <location>
        <begin position="475"/>
        <end position="495"/>
    </location>
</feature>
<dbReference type="EMBL" id="LK052897">
    <property type="protein sequence ID" value="CDR43429.1"/>
    <property type="molecule type" value="Genomic_DNA"/>
</dbReference>
<evidence type="ECO:0000256" key="3">
    <source>
        <dbReference type="ARBA" id="ARBA00022679"/>
    </source>
</evidence>
<dbReference type="PROSITE" id="PS00107">
    <property type="entry name" value="PROTEIN_KINASE_ATP"/>
    <property type="match status" value="1"/>
</dbReference>
<feature type="region of interest" description="Disordered" evidence="11">
    <location>
        <begin position="521"/>
        <end position="552"/>
    </location>
</feature>
<feature type="binding site" evidence="9 10">
    <location>
        <position position="185"/>
    </location>
    <ligand>
        <name>ATP</name>
        <dbReference type="ChEBI" id="CHEBI:30616"/>
    </ligand>
</feature>
<dbReference type="PROSITE" id="PS50011">
    <property type="entry name" value="PROTEIN_KINASE_DOM"/>
    <property type="match status" value="1"/>
</dbReference>
<comment type="catalytic activity">
    <reaction evidence="7">
        <text>L-threonyl-[protein] + ATP = O-phospho-L-threonyl-[protein] + ADP + H(+)</text>
        <dbReference type="Rhea" id="RHEA:46608"/>
        <dbReference type="Rhea" id="RHEA-COMP:11060"/>
        <dbReference type="Rhea" id="RHEA-COMP:11605"/>
        <dbReference type="ChEBI" id="CHEBI:15378"/>
        <dbReference type="ChEBI" id="CHEBI:30013"/>
        <dbReference type="ChEBI" id="CHEBI:30616"/>
        <dbReference type="ChEBI" id="CHEBI:61977"/>
        <dbReference type="ChEBI" id="CHEBI:456216"/>
        <dbReference type="EC" id="2.7.12.1"/>
    </reaction>
</comment>
<comment type="similarity">
    <text evidence="1 7">Belongs to the protein kinase superfamily. CAMK Ser/Thr protein kinase family. CHEK2 subfamily.</text>
</comment>
<organism evidence="14">
    <name type="scientific">Cyberlindnera fabianii</name>
    <name type="common">Yeast</name>
    <name type="synonym">Hansenula fabianii</name>
    <dbReference type="NCBI Taxonomy" id="36022"/>
    <lineage>
        <taxon>Eukaryota</taxon>
        <taxon>Fungi</taxon>
        <taxon>Dikarya</taxon>
        <taxon>Ascomycota</taxon>
        <taxon>Saccharomycotina</taxon>
        <taxon>Saccharomycetes</taxon>
        <taxon>Phaffomycetales</taxon>
        <taxon>Phaffomycetaceae</taxon>
        <taxon>Cyberlindnera</taxon>
    </lineage>
</organism>
<protein>
    <recommendedName>
        <fullName evidence="7">Serine/threonine-protein kinase RAD53</fullName>
        <ecNumber evidence="7">2.7.12.1</ecNumber>
    </recommendedName>
</protein>
<dbReference type="Pfam" id="PF00498">
    <property type="entry name" value="FHA"/>
    <property type="match status" value="2"/>
</dbReference>
<comment type="subcellular location">
    <subcellularLocation>
        <location evidence="7">Nucleus</location>
    </subcellularLocation>
</comment>
<dbReference type="InterPro" id="IPR008984">
    <property type="entry name" value="SMAD_FHA_dom_sf"/>
</dbReference>
<feature type="binding site" evidence="9">
    <location>
        <begin position="162"/>
        <end position="170"/>
    </location>
    <ligand>
        <name>ATP</name>
        <dbReference type="ChEBI" id="CHEBI:30616"/>
    </ligand>
</feature>
<evidence type="ECO:0000256" key="4">
    <source>
        <dbReference type="ARBA" id="ARBA00022741"/>
    </source>
</evidence>
<feature type="domain" description="FHA" evidence="12">
    <location>
        <begin position="576"/>
        <end position="639"/>
    </location>
</feature>
<dbReference type="PROSITE" id="PS00108">
    <property type="entry name" value="PROTEIN_KINASE_ST"/>
    <property type="match status" value="1"/>
</dbReference>
<dbReference type="InterPro" id="IPR000719">
    <property type="entry name" value="Prot_kinase_dom"/>
</dbReference>
<dbReference type="GO" id="GO:0004674">
    <property type="term" value="F:protein serine/threonine kinase activity"/>
    <property type="evidence" value="ECO:0007669"/>
    <property type="project" value="UniProtKB-KW"/>
</dbReference>
<dbReference type="EC" id="2.7.12.1" evidence="7"/>
<sequence length="751" mass="83036">MEIATQATQPTQATQANQLDTLTQENIDADCVCRLICTTGQIPNKDLKPQPNGAKEWTFGRNIACDISYQKTSRLSNRHFKIWSGENNVLIQDTSTNGTWVNKQRIVKGQNYILSQGDEISVGIGVPKDVVRFIVFFPKIDEKNDEKTEGIHKEFSIKDEVVGQGAFAIVKKAVERSTGKTFAVKIISKRKIMGNTDGVTRELEILRRLDHPGIVKLKGFYEDDDSYYLVMEFVSGGDLMDFVAAHGSVGEEAAKEITRQILEAIKYVHSLGISHRDLKPDNILIAQDDPVIVKITDFGLAKISNTGTFMKTFCGTLAYVAPEVIDGRHIKATDVDKYSSLVDMWSMGCLLYVILTAHLPFSGSTQDELYKQIRRGSYHEPPLREAGASAEARAFLEALLQVNPKDRLTASQALKHPWITSSSQLASQISLSQSQSQQQRLETEKKLETIDINAVANNEPSQRQETVFKVPAPPSKLKSSSSQPASQPSSSQIKALTDSVPKQIKNQPLSIIHEDHSFDRTSLIESGPDEPAPSNEEPASQPTSSQAPAGTRFTLVPKPNKFFKSSIHIPQGLSPFFIGRYQTCHRRIVEDRMSKIHCAFTKKRHPVGNSLYESPAQGLEDIWLADYSTNACYLNGMKIGKGKKVVVFAGDEIMLFNDMVKGEQLAFTVHVNDPTGLFNGGQPTDKGTRTVVDQDDFDKQAKPKIVHNPESSSTTPHKVNKRPLEAVPDKQVKRAALGKGDANSSFQTALA</sequence>
<feature type="compositionally biased region" description="Polar residues" evidence="11">
    <location>
        <begin position="537"/>
        <end position="548"/>
    </location>
</feature>
<proteinExistence type="inferred from homology"/>
<keyword evidence="7" id="KW-0131">Cell cycle</keyword>
<evidence type="ECO:0000256" key="8">
    <source>
        <dbReference type="PIRSR" id="PIRSR000661-50"/>
    </source>
</evidence>
<dbReference type="GO" id="GO:0000077">
    <property type="term" value="P:DNA damage checkpoint signaling"/>
    <property type="evidence" value="ECO:0007669"/>
    <property type="project" value="InterPro"/>
</dbReference>
<dbReference type="InterPro" id="IPR017441">
    <property type="entry name" value="Protein_kinase_ATP_BS"/>
</dbReference>
<evidence type="ECO:0000256" key="7">
    <source>
        <dbReference type="PIRNR" id="PIRNR000661"/>
    </source>
</evidence>
<evidence type="ECO:0000313" key="14">
    <source>
        <dbReference type="EMBL" id="CDR43429.1"/>
    </source>
</evidence>
<dbReference type="VEuPathDB" id="FungiDB:BON22_0934"/>
<dbReference type="PROSITE" id="PS50006">
    <property type="entry name" value="FHA_DOMAIN"/>
    <property type="match status" value="2"/>
</dbReference>
<keyword evidence="7" id="KW-0227">DNA damage</keyword>
<dbReference type="GO" id="GO:0006281">
    <property type="term" value="P:DNA repair"/>
    <property type="evidence" value="ECO:0007669"/>
    <property type="project" value="InterPro"/>
</dbReference>
<dbReference type="PIRSF" id="PIRSF000661">
    <property type="entry name" value="Ser/Thr_PK_RAD53"/>
    <property type="match status" value="1"/>
</dbReference>
<feature type="domain" description="Protein kinase" evidence="13">
    <location>
        <begin position="156"/>
        <end position="419"/>
    </location>
</feature>
<evidence type="ECO:0000256" key="9">
    <source>
        <dbReference type="PIRSR" id="PIRSR000661-51"/>
    </source>
</evidence>
<feature type="compositionally biased region" description="Basic and acidic residues" evidence="11">
    <location>
        <begin position="722"/>
        <end position="732"/>
    </location>
</feature>
<dbReference type="OrthoDB" id="10252171at2759"/>
<dbReference type="InterPro" id="IPR000253">
    <property type="entry name" value="FHA_dom"/>
</dbReference>
<dbReference type="SMART" id="SM00240">
    <property type="entry name" value="FHA"/>
    <property type="match status" value="2"/>
</dbReference>
<evidence type="ECO:0000256" key="11">
    <source>
        <dbReference type="SAM" id="MobiDB-lite"/>
    </source>
</evidence>
<dbReference type="Gene3D" id="3.30.200.20">
    <property type="entry name" value="Phosphorylase Kinase, domain 1"/>
    <property type="match status" value="1"/>
</dbReference>
<evidence type="ECO:0000259" key="13">
    <source>
        <dbReference type="PROSITE" id="PS50011"/>
    </source>
</evidence>
<dbReference type="GO" id="GO:0006270">
    <property type="term" value="P:DNA replication initiation"/>
    <property type="evidence" value="ECO:0007669"/>
    <property type="project" value="InterPro"/>
</dbReference>
<dbReference type="SUPFAM" id="SSF49879">
    <property type="entry name" value="SMAD/FHA domain"/>
    <property type="match status" value="2"/>
</dbReference>
<dbReference type="GO" id="GO:0005634">
    <property type="term" value="C:nucleus"/>
    <property type="evidence" value="ECO:0007669"/>
    <property type="project" value="UniProtKB-SubCell"/>
</dbReference>
<dbReference type="InterPro" id="IPR016256">
    <property type="entry name" value="Ser/Thr_kinase_Rad53"/>
</dbReference>
<evidence type="ECO:0000256" key="5">
    <source>
        <dbReference type="ARBA" id="ARBA00022777"/>
    </source>
</evidence>
<name>A0A061B6I1_CYBFA</name>
<reference evidence="14" key="1">
    <citation type="journal article" date="2014" name="Genome Announc.">
        <title>Genome sequence of the yeast Cyberlindnera fabianii (Hansenula fabianii).</title>
        <authorList>
            <person name="Freel K.C."/>
            <person name="Sarilar V."/>
            <person name="Neuveglise C."/>
            <person name="Devillers H."/>
            <person name="Friedrich A."/>
            <person name="Schacherer J."/>
        </authorList>
    </citation>
    <scope>NUCLEOTIDE SEQUENCE</scope>
    <source>
        <strain evidence="14">YJS4271</strain>
    </source>
</reference>
<keyword evidence="7" id="KW-0829">Tyrosine-protein kinase</keyword>
<keyword evidence="4 7" id="KW-0547">Nucleotide-binding</keyword>
<accession>A0A061B6I1</accession>
<keyword evidence="6 7" id="KW-0067">ATP-binding</keyword>
<keyword evidence="5 7" id="KW-0418">Kinase</keyword>
<evidence type="ECO:0000256" key="2">
    <source>
        <dbReference type="ARBA" id="ARBA00022527"/>
    </source>
</evidence>
<dbReference type="InterPro" id="IPR011009">
    <property type="entry name" value="Kinase-like_dom_sf"/>
</dbReference>
<dbReference type="FunFam" id="3.30.200.20:FF:000315">
    <property type="entry name" value="Calcium-dependent protein kinase 3"/>
    <property type="match status" value="1"/>
</dbReference>
<evidence type="ECO:0000256" key="6">
    <source>
        <dbReference type="ARBA" id="ARBA00022840"/>
    </source>
</evidence>
<dbReference type="InterPro" id="IPR008271">
    <property type="entry name" value="Ser/Thr_kinase_AS"/>
</dbReference>
<dbReference type="AlphaFoldDB" id="A0A061B6I1"/>
<dbReference type="PANTHER" id="PTHR24347">
    <property type="entry name" value="SERINE/THREONINE-PROTEIN KINASE"/>
    <property type="match status" value="1"/>
</dbReference>
<evidence type="ECO:0000256" key="10">
    <source>
        <dbReference type="PROSITE-ProRule" id="PRU10141"/>
    </source>
</evidence>
<dbReference type="SMART" id="SM00220">
    <property type="entry name" value="S_TKc"/>
    <property type="match status" value="1"/>
</dbReference>
<dbReference type="GO" id="GO:0009202">
    <property type="term" value="P:deoxyribonucleoside triphosphate biosynthetic process"/>
    <property type="evidence" value="ECO:0007669"/>
    <property type="project" value="InterPro"/>
</dbReference>
<dbReference type="SUPFAM" id="SSF56112">
    <property type="entry name" value="Protein kinase-like (PK-like)"/>
    <property type="match status" value="1"/>
</dbReference>
<evidence type="ECO:0000259" key="12">
    <source>
        <dbReference type="PROSITE" id="PS50006"/>
    </source>
</evidence>
<feature type="region of interest" description="Disordered" evidence="11">
    <location>
        <begin position="472"/>
        <end position="495"/>
    </location>
</feature>
<feature type="region of interest" description="Disordered" evidence="11">
    <location>
        <begin position="702"/>
        <end position="751"/>
    </location>
</feature>
<evidence type="ECO:0000256" key="1">
    <source>
        <dbReference type="ARBA" id="ARBA00005575"/>
    </source>
</evidence>
<dbReference type="GO" id="GO:0003688">
    <property type="term" value="F:DNA replication origin binding"/>
    <property type="evidence" value="ECO:0007669"/>
    <property type="project" value="InterPro"/>
</dbReference>
<dbReference type="FunFam" id="1.10.510.10:FF:000651">
    <property type="entry name" value="Serine/threonine-protein kinase RAD53"/>
    <property type="match status" value="1"/>
</dbReference>
<keyword evidence="3 7" id="KW-0808">Transferase</keyword>
<dbReference type="PhylomeDB" id="A0A061B6I1"/>
<dbReference type="Gene3D" id="2.60.200.20">
    <property type="match status" value="2"/>
</dbReference>
<feature type="domain" description="FHA" evidence="12">
    <location>
        <begin position="57"/>
        <end position="106"/>
    </location>
</feature>
<dbReference type="GO" id="GO:0004712">
    <property type="term" value="F:protein serine/threonine/tyrosine kinase activity"/>
    <property type="evidence" value="ECO:0007669"/>
    <property type="project" value="UniProtKB-EC"/>
</dbReference>
<gene>
    <name evidence="14" type="ORF">CYFA0S_12e00452g</name>
</gene>
<keyword evidence="2 7" id="KW-0723">Serine/threonine-protein kinase</keyword>
<keyword evidence="7" id="KW-0539">Nucleus</keyword>
<dbReference type="Pfam" id="PF00069">
    <property type="entry name" value="Pkinase"/>
    <property type="match status" value="1"/>
</dbReference>
<comment type="function">
    <text evidence="7">Controls S-phase checkpoint as well as G1 and G2 DNA damage checkpoints. Phosphorylates proteins on serine, threonine, and tyrosine. Prevents entry into anaphase and mitotic exit after DNA damage via regulation of the Polo kinase CDC5.</text>
</comment>